<sequence>MSESEPPTSQLINLPNQVFKTLFQLEPELIPLFLINLGSKQLHLNTLTIVYETLYIEDNSSAFETDQNEHHLTKLHTILYGPQHYSQAVKNLIITKSLTRPIIDQQQHHPKTLERDQNGLSQDTSINFNGNDEEYDTSTTSSESFSLTTSSLTQSPLNQMKQIHDDNQEFELGLGKILSKLINLRSFEWNSDRIPFEGLCNLIGSQCINLETFIVDIITSSHQLSSSTTTKQENWRVYNDLNCGMGGHDHGSILNQWTRQRNQTLEEERGIVETDYIDTGIGMNYSKLPIRWDANGIDSLPSSLITLKISSLSSKGSKNLLNSFENILWSNLKNLNLNNSLFIDDELLFYISTGSKKIKSLIIESMSGTKLTEKGIIKIFQNLDELEEIELIDVEGRFSKTGWLKLEDLPLTLKSIKFGYYEIGSYHSWTLEHLNHILSILSIYPNQLNTLSIKRFVPYPTLIPGKNSIHSDLGLNQRTIPKKMTKEQILEIVNEGQNLKVLEIDWWLISIEGLEVIVKGLPELTKLRVLVDAPFQRIISSTAFVHSKIRTLTVSIPSEHTPSLDNLSSPKNGSPITKTTTTSPNINNENDNLPNIISPVPLRELKKFIKKAGQLREIIWTGRGGLGNYKFTKTCGSAVSVKVEFIPIIEYLPYEIINYEKLQQPLNSPIISNNRRHSSANNQYPRHISQKRRNTSVSHDSRRSSETSLQSLSSSWGHNPVSYLQHQLGVKKEIGLEGIPGTPACEPINDNDCQNQSISIDQQLNHLHLSFA</sequence>
<dbReference type="EMBL" id="MU167284">
    <property type="protein sequence ID" value="KAG0145027.1"/>
    <property type="molecule type" value="Genomic_DNA"/>
</dbReference>
<feature type="region of interest" description="Disordered" evidence="1">
    <location>
        <begin position="561"/>
        <end position="592"/>
    </location>
</feature>
<organism evidence="2 3">
    <name type="scientific">Cronartium quercuum f. sp. fusiforme G11</name>
    <dbReference type="NCBI Taxonomy" id="708437"/>
    <lineage>
        <taxon>Eukaryota</taxon>
        <taxon>Fungi</taxon>
        <taxon>Dikarya</taxon>
        <taxon>Basidiomycota</taxon>
        <taxon>Pucciniomycotina</taxon>
        <taxon>Pucciniomycetes</taxon>
        <taxon>Pucciniales</taxon>
        <taxon>Coleosporiaceae</taxon>
        <taxon>Cronartium</taxon>
    </lineage>
</organism>
<dbReference type="SUPFAM" id="SSF52047">
    <property type="entry name" value="RNI-like"/>
    <property type="match status" value="1"/>
</dbReference>
<dbReference type="Gene3D" id="3.80.10.10">
    <property type="entry name" value="Ribonuclease Inhibitor"/>
    <property type="match status" value="1"/>
</dbReference>
<protein>
    <submittedName>
        <fullName evidence="2">Uncharacterized protein</fullName>
    </submittedName>
</protein>
<keyword evidence="3" id="KW-1185">Reference proteome</keyword>
<evidence type="ECO:0000313" key="2">
    <source>
        <dbReference type="EMBL" id="KAG0145027.1"/>
    </source>
</evidence>
<comment type="caution">
    <text evidence="2">The sequence shown here is derived from an EMBL/GenBank/DDBJ whole genome shotgun (WGS) entry which is preliminary data.</text>
</comment>
<gene>
    <name evidence="2" type="ORF">CROQUDRAFT_659220</name>
</gene>
<evidence type="ECO:0000256" key="1">
    <source>
        <dbReference type="SAM" id="MobiDB-lite"/>
    </source>
</evidence>
<evidence type="ECO:0000313" key="3">
    <source>
        <dbReference type="Proteomes" id="UP000886653"/>
    </source>
</evidence>
<dbReference type="PANTHER" id="PTHR13318:SF95">
    <property type="entry name" value="F-BOX PROTEIN YLR352W"/>
    <property type="match status" value="1"/>
</dbReference>
<feature type="region of interest" description="Disordered" evidence="1">
    <location>
        <begin position="670"/>
        <end position="715"/>
    </location>
</feature>
<proteinExistence type="predicted"/>
<dbReference type="AlphaFoldDB" id="A0A9P6TAB3"/>
<dbReference type="GO" id="GO:0031146">
    <property type="term" value="P:SCF-dependent proteasomal ubiquitin-dependent protein catabolic process"/>
    <property type="evidence" value="ECO:0007669"/>
    <property type="project" value="TreeGrafter"/>
</dbReference>
<dbReference type="OrthoDB" id="2596605at2759"/>
<feature type="region of interest" description="Disordered" evidence="1">
    <location>
        <begin position="108"/>
        <end position="143"/>
    </location>
</feature>
<dbReference type="Proteomes" id="UP000886653">
    <property type="component" value="Unassembled WGS sequence"/>
</dbReference>
<reference evidence="2" key="1">
    <citation type="submission" date="2013-11" db="EMBL/GenBank/DDBJ databases">
        <title>Genome sequence of the fusiform rust pathogen reveals effectors for host alternation and coevolution with pine.</title>
        <authorList>
            <consortium name="DOE Joint Genome Institute"/>
            <person name="Smith K."/>
            <person name="Pendleton A."/>
            <person name="Kubisiak T."/>
            <person name="Anderson C."/>
            <person name="Salamov A."/>
            <person name="Aerts A."/>
            <person name="Riley R."/>
            <person name="Clum A."/>
            <person name="Lindquist E."/>
            <person name="Ence D."/>
            <person name="Campbell M."/>
            <person name="Kronenberg Z."/>
            <person name="Feau N."/>
            <person name="Dhillon B."/>
            <person name="Hamelin R."/>
            <person name="Burleigh J."/>
            <person name="Smith J."/>
            <person name="Yandell M."/>
            <person name="Nelson C."/>
            <person name="Grigoriev I."/>
            <person name="Davis J."/>
        </authorList>
    </citation>
    <scope>NUCLEOTIDE SEQUENCE</scope>
    <source>
        <strain evidence="2">G11</strain>
    </source>
</reference>
<feature type="compositionally biased region" description="Low complexity" evidence="1">
    <location>
        <begin position="706"/>
        <end position="715"/>
    </location>
</feature>
<feature type="compositionally biased region" description="Polar residues" evidence="1">
    <location>
        <begin position="561"/>
        <end position="584"/>
    </location>
</feature>
<feature type="compositionally biased region" description="Polar residues" evidence="1">
    <location>
        <begin position="670"/>
        <end position="684"/>
    </location>
</feature>
<feature type="compositionally biased region" description="Polar residues" evidence="1">
    <location>
        <begin position="118"/>
        <end position="130"/>
    </location>
</feature>
<dbReference type="InterPro" id="IPR032675">
    <property type="entry name" value="LRR_dom_sf"/>
</dbReference>
<name>A0A9P6TAB3_9BASI</name>
<accession>A0A9P6TAB3</accession>
<dbReference type="GO" id="GO:0019005">
    <property type="term" value="C:SCF ubiquitin ligase complex"/>
    <property type="evidence" value="ECO:0007669"/>
    <property type="project" value="TreeGrafter"/>
</dbReference>
<dbReference type="PANTHER" id="PTHR13318">
    <property type="entry name" value="PARTNER OF PAIRED, ISOFORM B-RELATED"/>
    <property type="match status" value="1"/>
</dbReference>